<keyword evidence="2" id="KW-0805">Transcription regulation</keyword>
<organism evidence="7 8">
    <name type="scientific">Streptomyces spectabilis</name>
    <dbReference type="NCBI Taxonomy" id="68270"/>
    <lineage>
        <taxon>Bacteria</taxon>
        <taxon>Bacillati</taxon>
        <taxon>Actinomycetota</taxon>
        <taxon>Actinomycetes</taxon>
        <taxon>Kitasatosporales</taxon>
        <taxon>Streptomycetaceae</taxon>
        <taxon>Streptomyces</taxon>
    </lineage>
</organism>
<dbReference type="GO" id="GO:0000976">
    <property type="term" value="F:transcription cis-regulatory region binding"/>
    <property type="evidence" value="ECO:0007669"/>
    <property type="project" value="TreeGrafter"/>
</dbReference>
<evidence type="ECO:0000256" key="3">
    <source>
        <dbReference type="ARBA" id="ARBA00023125"/>
    </source>
</evidence>
<dbReference type="InterPro" id="IPR000847">
    <property type="entry name" value="LysR_HTH_N"/>
</dbReference>
<keyword evidence="3" id="KW-0238">DNA-binding</keyword>
<evidence type="ECO:0000256" key="5">
    <source>
        <dbReference type="SAM" id="MobiDB-lite"/>
    </source>
</evidence>
<evidence type="ECO:0000313" key="8">
    <source>
        <dbReference type="Proteomes" id="UP000316806"/>
    </source>
</evidence>
<name>A0A516RIB9_STRST</name>
<accession>A0A516RIB9</accession>
<dbReference type="EMBL" id="CP040916">
    <property type="protein sequence ID" value="QDQ15410.1"/>
    <property type="molecule type" value="Genomic_DNA"/>
</dbReference>
<evidence type="ECO:0000256" key="4">
    <source>
        <dbReference type="ARBA" id="ARBA00023163"/>
    </source>
</evidence>
<dbReference type="SUPFAM" id="SSF53850">
    <property type="entry name" value="Periplasmic binding protein-like II"/>
    <property type="match status" value="1"/>
</dbReference>
<reference evidence="7 8" key="1">
    <citation type="journal article" date="2019" name="J. Ind. Microbiol. Biotechnol.">
        <title>The complete genomic sequence of Streptomyces spectabilis NRRL-2792 and identification of secondary metabolite biosynthetic gene clusters.</title>
        <authorList>
            <person name="Sinha A."/>
            <person name="Phillips-Salemka S."/>
            <person name="Niraula T.A."/>
            <person name="Short K.A."/>
            <person name="Niraula N.P."/>
        </authorList>
    </citation>
    <scope>NUCLEOTIDE SEQUENCE [LARGE SCALE GENOMIC DNA]</scope>
    <source>
        <strain evidence="7 8">NRRL 2792</strain>
    </source>
</reference>
<dbReference type="AlphaFoldDB" id="A0A516RIB9"/>
<gene>
    <name evidence="7" type="ORF">FH965_36625</name>
</gene>
<dbReference type="InterPro" id="IPR005119">
    <property type="entry name" value="LysR_subst-bd"/>
</dbReference>
<dbReference type="SUPFAM" id="SSF46785">
    <property type="entry name" value="Winged helix' DNA-binding domain"/>
    <property type="match status" value="1"/>
</dbReference>
<dbReference type="GO" id="GO:0003700">
    <property type="term" value="F:DNA-binding transcription factor activity"/>
    <property type="evidence" value="ECO:0007669"/>
    <property type="project" value="InterPro"/>
</dbReference>
<dbReference type="PROSITE" id="PS50931">
    <property type="entry name" value="HTH_LYSR"/>
    <property type="match status" value="1"/>
</dbReference>
<feature type="domain" description="HTH lysR-type" evidence="6">
    <location>
        <begin position="25"/>
        <end position="82"/>
    </location>
</feature>
<dbReference type="PANTHER" id="PTHR30126">
    <property type="entry name" value="HTH-TYPE TRANSCRIPTIONAL REGULATOR"/>
    <property type="match status" value="1"/>
</dbReference>
<dbReference type="RefSeq" id="WP_144322614.1">
    <property type="nucleotide sequence ID" value="NZ_CP040916.1"/>
</dbReference>
<evidence type="ECO:0000256" key="2">
    <source>
        <dbReference type="ARBA" id="ARBA00023015"/>
    </source>
</evidence>
<dbReference type="Proteomes" id="UP000316806">
    <property type="component" value="Chromosome"/>
</dbReference>
<feature type="region of interest" description="Disordered" evidence="5">
    <location>
        <begin position="1"/>
        <end position="21"/>
    </location>
</feature>
<keyword evidence="4" id="KW-0804">Transcription</keyword>
<evidence type="ECO:0000259" key="6">
    <source>
        <dbReference type="PROSITE" id="PS50931"/>
    </source>
</evidence>
<evidence type="ECO:0000256" key="1">
    <source>
        <dbReference type="ARBA" id="ARBA00009437"/>
    </source>
</evidence>
<proteinExistence type="inferred from homology"/>
<dbReference type="Pfam" id="PF03466">
    <property type="entry name" value="LysR_substrate"/>
    <property type="match status" value="1"/>
</dbReference>
<evidence type="ECO:0000313" key="7">
    <source>
        <dbReference type="EMBL" id="QDQ15410.1"/>
    </source>
</evidence>
<dbReference type="CDD" id="cd05466">
    <property type="entry name" value="PBP2_LTTR_substrate"/>
    <property type="match status" value="1"/>
</dbReference>
<protein>
    <submittedName>
        <fullName evidence="7">LysR family transcriptional regulator</fullName>
    </submittedName>
</protein>
<comment type="similarity">
    <text evidence="1">Belongs to the LysR transcriptional regulatory family.</text>
</comment>
<sequence>MPHRDSNGSAAGGAAGAPQAPRAPLDLSLLRTFLAVHRSGSFTAAARLLGLSQPTVTTQVRSLEQQLGRELFERRPRGAVPTSVADELATQVAGPLDALAAVADRGPLATELTPEPVHLAGPAELVCTRVLPALAPLTDQGVRLRVTMGLTDELLDGLRGGRFDLVISTMRLRGRTLSAVPLADEEFVLVASPEWARRIGPERVAADGAAALRGVPLVAYADDLPIARRYWWHVFGERLTARPALTVPDLRGVRSAVAAGAGISVLPRYLCLADLASGALVPLLLPEDPPINTGYLAQRPGTPRNPHVLLVRDRLLQAAPSW</sequence>
<dbReference type="Pfam" id="PF00126">
    <property type="entry name" value="HTH_1"/>
    <property type="match status" value="1"/>
</dbReference>
<dbReference type="Gene3D" id="3.40.190.290">
    <property type="match status" value="1"/>
</dbReference>
<dbReference type="InterPro" id="IPR036390">
    <property type="entry name" value="WH_DNA-bd_sf"/>
</dbReference>
<dbReference type="Gene3D" id="1.10.10.10">
    <property type="entry name" value="Winged helix-like DNA-binding domain superfamily/Winged helix DNA-binding domain"/>
    <property type="match status" value="1"/>
</dbReference>
<dbReference type="PRINTS" id="PR00039">
    <property type="entry name" value="HTHLYSR"/>
</dbReference>
<dbReference type="InterPro" id="IPR036388">
    <property type="entry name" value="WH-like_DNA-bd_sf"/>
</dbReference>
<dbReference type="PANTHER" id="PTHR30126:SF39">
    <property type="entry name" value="HTH-TYPE TRANSCRIPTIONAL REGULATOR CYSL"/>
    <property type="match status" value="1"/>
</dbReference>